<dbReference type="SUPFAM" id="SSF51679">
    <property type="entry name" value="Bacterial luciferase-like"/>
    <property type="match status" value="1"/>
</dbReference>
<reference evidence="3 4" key="1">
    <citation type="submission" date="2019-11" db="EMBL/GenBank/DDBJ databases">
        <title>Gracilibacillus salitolerans sp. nov., a moderate halophile isolated from a saline soil in northwest China.</title>
        <authorList>
            <person name="Gan L."/>
        </authorList>
    </citation>
    <scope>NUCLEOTIDE SEQUENCE [LARGE SCALE GENOMIC DNA]</scope>
    <source>
        <strain evidence="3 4">SCU50</strain>
    </source>
</reference>
<organism evidence="3 4">
    <name type="scientific">Gracilibacillus salitolerans</name>
    <dbReference type="NCBI Taxonomy" id="2663022"/>
    <lineage>
        <taxon>Bacteria</taxon>
        <taxon>Bacillati</taxon>
        <taxon>Bacillota</taxon>
        <taxon>Bacilli</taxon>
        <taxon>Bacillales</taxon>
        <taxon>Bacillaceae</taxon>
        <taxon>Gracilibacillus</taxon>
    </lineage>
</organism>
<dbReference type="Gene3D" id="3.20.20.30">
    <property type="entry name" value="Luciferase-like domain"/>
    <property type="match status" value="1"/>
</dbReference>
<evidence type="ECO:0000256" key="1">
    <source>
        <dbReference type="ARBA" id="ARBA00007789"/>
    </source>
</evidence>
<dbReference type="Proteomes" id="UP000339690">
    <property type="component" value="Chromosome"/>
</dbReference>
<comment type="similarity">
    <text evidence="1">To bacterial alkanal monooxygenase alpha and beta chains.</text>
</comment>
<dbReference type="GO" id="GO:0005829">
    <property type="term" value="C:cytosol"/>
    <property type="evidence" value="ECO:0007669"/>
    <property type="project" value="TreeGrafter"/>
</dbReference>
<accession>A0A5Q2TMN2</accession>
<dbReference type="PANTHER" id="PTHR30137:SF6">
    <property type="entry name" value="LUCIFERASE-LIKE MONOOXYGENASE"/>
    <property type="match status" value="1"/>
</dbReference>
<sequence>MTNINIPVSVLNLVPIRKGNGPKEAIDQMVELAQAVDEMGYERYWIAEHHNTTTLVSSATTILMKHTLDNTKKIRVGSGGVMLPNHAPLTVAEQFGTMATIYPDRLDLGLGRAPGTDQLTASALRRSKDDPVYTFPKDVHSLLTYFGAEEEQGYVKAFPGIGTNIPIYILGSSTDSAHLAAKLGLPYVFASHFAPRHMEEAISIYRKEFQASQYLNKPYMMVCLNVIAAETDEEAQFESTTMQQFFLNVVQGARTPLSPPVKDMDELWTMQEKNVVSSMASAVLLGSKESIREQLTNFQEKYQVDELMAVSYIYDTEKQKRSYQILKEVVDGE</sequence>
<evidence type="ECO:0000313" key="3">
    <source>
        <dbReference type="EMBL" id="QGH36209.1"/>
    </source>
</evidence>
<dbReference type="EC" id="1.-.-.-" evidence="3"/>
<evidence type="ECO:0000313" key="4">
    <source>
        <dbReference type="Proteomes" id="UP000339690"/>
    </source>
</evidence>
<dbReference type="NCBIfam" id="TIGR03558">
    <property type="entry name" value="oxido_grp_1"/>
    <property type="match status" value="1"/>
</dbReference>
<keyword evidence="4" id="KW-1185">Reference proteome</keyword>
<gene>
    <name evidence="3" type="ORF">GI584_20120</name>
</gene>
<dbReference type="PANTHER" id="PTHR30137">
    <property type="entry name" value="LUCIFERASE-LIKE MONOOXYGENASE"/>
    <property type="match status" value="1"/>
</dbReference>
<dbReference type="GO" id="GO:0016705">
    <property type="term" value="F:oxidoreductase activity, acting on paired donors, with incorporation or reduction of molecular oxygen"/>
    <property type="evidence" value="ECO:0007669"/>
    <property type="project" value="InterPro"/>
</dbReference>
<dbReference type="InterPro" id="IPR019949">
    <property type="entry name" value="CmoO-like"/>
</dbReference>
<feature type="domain" description="Luciferase-like" evidence="2">
    <location>
        <begin position="16"/>
        <end position="300"/>
    </location>
</feature>
<dbReference type="KEGG" id="grc:GI584_20120"/>
<name>A0A5Q2TMN2_9BACI</name>
<dbReference type="RefSeq" id="WP_153792383.1">
    <property type="nucleotide sequence ID" value="NZ_CP045915.1"/>
</dbReference>
<dbReference type="Pfam" id="PF00296">
    <property type="entry name" value="Bac_luciferase"/>
    <property type="match status" value="1"/>
</dbReference>
<dbReference type="AlphaFoldDB" id="A0A5Q2TMN2"/>
<dbReference type="InterPro" id="IPR036661">
    <property type="entry name" value="Luciferase-like_sf"/>
</dbReference>
<dbReference type="EMBL" id="CP045915">
    <property type="protein sequence ID" value="QGH36209.1"/>
    <property type="molecule type" value="Genomic_DNA"/>
</dbReference>
<keyword evidence="3" id="KW-0560">Oxidoreductase</keyword>
<evidence type="ECO:0000259" key="2">
    <source>
        <dbReference type="Pfam" id="PF00296"/>
    </source>
</evidence>
<dbReference type="InterPro" id="IPR050766">
    <property type="entry name" value="Bact_Lucif_Oxidored"/>
</dbReference>
<protein>
    <submittedName>
        <fullName evidence="3">MsnO8 family LLM class oxidoreductase</fullName>
        <ecNumber evidence="3">1.-.-.-</ecNumber>
    </submittedName>
</protein>
<proteinExistence type="predicted"/>
<dbReference type="FunFam" id="3.20.20.30:FF:000002">
    <property type="entry name" value="LLM class flavin-dependent oxidoreductase"/>
    <property type="match status" value="1"/>
</dbReference>
<dbReference type="InterPro" id="IPR011251">
    <property type="entry name" value="Luciferase-like_dom"/>
</dbReference>